<accession>D2VE21</accession>
<dbReference type="OrthoDB" id="10256316at2759"/>
<protein>
    <submittedName>
        <fullName evidence="4">Predicted protein</fullName>
    </submittedName>
</protein>
<dbReference type="Pfam" id="PF01156">
    <property type="entry name" value="IU_nuc_hydro"/>
    <property type="match status" value="1"/>
</dbReference>
<evidence type="ECO:0000256" key="2">
    <source>
        <dbReference type="SAM" id="Phobius"/>
    </source>
</evidence>
<evidence type="ECO:0000313" key="4">
    <source>
        <dbReference type="EMBL" id="EFC45095.1"/>
    </source>
</evidence>
<dbReference type="KEGG" id="ngr:NAEGRDRAFT_67121"/>
<dbReference type="Proteomes" id="UP000006671">
    <property type="component" value="Unassembled WGS sequence"/>
</dbReference>
<dbReference type="InterPro" id="IPR036452">
    <property type="entry name" value="Ribo_hydro-like"/>
</dbReference>
<dbReference type="RefSeq" id="XP_002677839.1">
    <property type="nucleotide sequence ID" value="XM_002677793.1"/>
</dbReference>
<feature type="domain" description="Inosine/uridine-preferring nucleoside hydrolase" evidence="3">
    <location>
        <begin position="180"/>
        <end position="324"/>
    </location>
</feature>
<keyword evidence="2" id="KW-1133">Transmembrane helix</keyword>
<dbReference type="InterPro" id="IPR001910">
    <property type="entry name" value="Inosine/uridine_hydrolase_dom"/>
</dbReference>
<dbReference type="EMBL" id="GG738865">
    <property type="protein sequence ID" value="EFC45095.1"/>
    <property type="molecule type" value="Genomic_DNA"/>
</dbReference>
<dbReference type="GO" id="GO:0016799">
    <property type="term" value="F:hydrolase activity, hydrolyzing N-glycosyl compounds"/>
    <property type="evidence" value="ECO:0007669"/>
    <property type="project" value="InterPro"/>
</dbReference>
<feature type="transmembrane region" description="Helical" evidence="2">
    <location>
        <begin position="6"/>
        <end position="31"/>
    </location>
</feature>
<proteinExistence type="inferred from homology"/>
<dbReference type="AlphaFoldDB" id="D2VE21"/>
<sequence>MKEHTAQTLLFSIGLAVVFIAAVIGIFINVVRQPYTTKIKNTDQWIIHSDISVNHLISLNLMIRNSKNKTLMALVTTSSELQDSGDDFDELKIGDETFAISDIWKMFLNKRNTFIYNRQTYNINNTLLLRGDHMTNDKGQRFSSEDGIRMRKYMLGDFIHKVLQNRTGKYDLNYEFQDDYLEKSYQIIKSASDTINFLVLGPVTNLAKTLQYCRERDEYIFDKIGKIVLYGGTTNQTDFDGEYNMGFDVKSRDVIFSYDELRSKIYLFPVNYVAKTPLMDASLVKFTRLFADGCEKKMVAISKQPTLIYDIISWWLNSYSAQNSTAEFTDDYLQHEIIFNNEVVSSSSLWLVDVINTFQQQFIDWSKTTPGYFRLVTGNYITRVNLIRKIDWYKYFGFLLHKCVYA</sequence>
<dbReference type="InParanoid" id="D2VE21"/>
<reference evidence="4 5" key="1">
    <citation type="journal article" date="2010" name="Cell">
        <title>The genome of Naegleria gruberi illuminates early eukaryotic versatility.</title>
        <authorList>
            <person name="Fritz-Laylin L.K."/>
            <person name="Prochnik S.E."/>
            <person name="Ginger M.L."/>
            <person name="Dacks J.B."/>
            <person name="Carpenter M.L."/>
            <person name="Field M.C."/>
            <person name="Kuo A."/>
            <person name="Paredez A."/>
            <person name="Chapman J."/>
            <person name="Pham J."/>
            <person name="Shu S."/>
            <person name="Neupane R."/>
            <person name="Cipriano M."/>
            <person name="Mancuso J."/>
            <person name="Tu H."/>
            <person name="Salamov A."/>
            <person name="Lindquist E."/>
            <person name="Shapiro H."/>
            <person name="Lucas S."/>
            <person name="Grigoriev I.V."/>
            <person name="Cande W.Z."/>
            <person name="Fulton C."/>
            <person name="Rokhsar D.S."/>
            <person name="Dawson S.C."/>
        </authorList>
    </citation>
    <scope>NUCLEOTIDE SEQUENCE [LARGE SCALE GENOMIC DNA]</scope>
    <source>
        <strain evidence="4 5">NEG-M</strain>
    </source>
</reference>
<keyword evidence="2" id="KW-0472">Membrane</keyword>
<keyword evidence="5" id="KW-1185">Reference proteome</keyword>
<keyword evidence="2" id="KW-0812">Transmembrane</keyword>
<evidence type="ECO:0000313" key="5">
    <source>
        <dbReference type="Proteomes" id="UP000006671"/>
    </source>
</evidence>
<organism evidence="5">
    <name type="scientific">Naegleria gruberi</name>
    <name type="common">Amoeba</name>
    <dbReference type="NCBI Taxonomy" id="5762"/>
    <lineage>
        <taxon>Eukaryota</taxon>
        <taxon>Discoba</taxon>
        <taxon>Heterolobosea</taxon>
        <taxon>Tetramitia</taxon>
        <taxon>Eutetramitia</taxon>
        <taxon>Vahlkampfiidae</taxon>
        <taxon>Naegleria</taxon>
    </lineage>
</organism>
<dbReference type="VEuPathDB" id="AmoebaDB:NAEGRDRAFT_67121"/>
<dbReference type="GeneID" id="8849303"/>
<name>D2VE21_NAEGR</name>
<evidence type="ECO:0000259" key="3">
    <source>
        <dbReference type="Pfam" id="PF01156"/>
    </source>
</evidence>
<comment type="similarity">
    <text evidence="1">Belongs to the IUNH family.</text>
</comment>
<dbReference type="OMA" id="FLESTEM"/>
<dbReference type="Gene3D" id="3.90.245.10">
    <property type="entry name" value="Ribonucleoside hydrolase-like"/>
    <property type="match status" value="1"/>
</dbReference>
<evidence type="ECO:0000256" key="1">
    <source>
        <dbReference type="ARBA" id="ARBA00009176"/>
    </source>
</evidence>
<dbReference type="SUPFAM" id="SSF53590">
    <property type="entry name" value="Nucleoside hydrolase"/>
    <property type="match status" value="1"/>
</dbReference>
<gene>
    <name evidence="4" type="ORF">NAEGRDRAFT_67121</name>
</gene>